<dbReference type="AlphaFoldDB" id="A0A7J6M057"/>
<sequence>MLYSKSLCLLLSLISIDAGLSKGNVRMHVTTKKFCNLGLVDANGNPAPCGTSQAEGTYGLTLPGMEDGVQTTKEDVIIAKDGQVSVQATPALPYTFLMSVNSPSYSGVEKLYNHQSFVVAESVPEVSEASTLGATLADDGWLEQVSDDVSLNKWLLYGPQGVDSTNGANYTALYQTGVIPDAWVLYTDRTNENPVKLIAVNTFLGERVFQETTFENVESLEDDATVSEAMQAVYSTYQVDGGRRLASEASALEAPHVDADMIDAPFVSEKTRLFFENDGDFDWMSKRRLRSSTGFKGISYFTIEKGSAADIYFHAAGQRALADLVKFEYPKGCVAAAGKREQKYCLFVSADVSADPSITLQAGMTFIDIKDGAKSAHLALAVTLKKDKSVVSLSIDAGGCAVVFQYGQTDSTHLAISVCMTSKDPAKKKADGTIEGEVAITVNFMVHINHIGDLIDWDINAKVNCTAAPNNDITAFGVIGTSASAKVAYASVSLDVKANTLEHAYNKWHFISGVDFHAWAGVWKFKKHWDYRWQLYEAGPVTI</sequence>
<dbReference type="Proteomes" id="UP000591131">
    <property type="component" value="Unassembled WGS sequence"/>
</dbReference>
<dbReference type="Pfam" id="PF20525">
    <property type="entry name" value="DUF6740"/>
    <property type="match status" value="1"/>
</dbReference>
<name>A0A7J6M057_PERCH</name>
<dbReference type="InterPro" id="IPR046628">
    <property type="entry name" value="DUF6740"/>
</dbReference>
<dbReference type="EMBL" id="JAAPAO010000276">
    <property type="protein sequence ID" value="KAF4664932.1"/>
    <property type="molecule type" value="Genomic_DNA"/>
</dbReference>
<comment type="caution">
    <text evidence="2">The sequence shown here is derived from an EMBL/GenBank/DDBJ whole genome shotgun (WGS) entry which is preliminary data.</text>
</comment>
<gene>
    <name evidence="2" type="ORF">FOL47_004885</name>
</gene>
<organism evidence="2 3">
    <name type="scientific">Perkinsus chesapeaki</name>
    <name type="common">Clam parasite</name>
    <name type="synonym">Perkinsus andrewsi</name>
    <dbReference type="NCBI Taxonomy" id="330153"/>
    <lineage>
        <taxon>Eukaryota</taxon>
        <taxon>Sar</taxon>
        <taxon>Alveolata</taxon>
        <taxon>Perkinsozoa</taxon>
        <taxon>Perkinsea</taxon>
        <taxon>Perkinsida</taxon>
        <taxon>Perkinsidae</taxon>
        <taxon>Perkinsus</taxon>
    </lineage>
</organism>
<keyword evidence="1" id="KW-0732">Signal</keyword>
<evidence type="ECO:0000313" key="3">
    <source>
        <dbReference type="Proteomes" id="UP000591131"/>
    </source>
</evidence>
<keyword evidence="3" id="KW-1185">Reference proteome</keyword>
<accession>A0A7J6M057</accession>
<feature type="chain" id="PRO_5029458123" evidence="1">
    <location>
        <begin position="24"/>
        <end position="543"/>
    </location>
</feature>
<dbReference type="OrthoDB" id="428392at2759"/>
<evidence type="ECO:0000313" key="2">
    <source>
        <dbReference type="EMBL" id="KAF4664932.1"/>
    </source>
</evidence>
<proteinExistence type="predicted"/>
<reference evidence="2 3" key="1">
    <citation type="submission" date="2020-04" db="EMBL/GenBank/DDBJ databases">
        <title>Perkinsus chesapeaki whole genome sequence.</title>
        <authorList>
            <person name="Bogema D.R."/>
        </authorList>
    </citation>
    <scope>NUCLEOTIDE SEQUENCE [LARGE SCALE GENOMIC DNA]</scope>
    <source>
        <strain evidence="2">ATCC PRA-425</strain>
    </source>
</reference>
<protein>
    <submittedName>
        <fullName evidence="2">Uncharacterized protein</fullName>
    </submittedName>
</protein>
<feature type="signal peptide" evidence="1">
    <location>
        <begin position="1"/>
        <end position="23"/>
    </location>
</feature>
<evidence type="ECO:0000256" key="1">
    <source>
        <dbReference type="SAM" id="SignalP"/>
    </source>
</evidence>